<evidence type="ECO:0000313" key="2">
    <source>
        <dbReference type="EMBL" id="MSU92165.1"/>
    </source>
</evidence>
<dbReference type="AlphaFoldDB" id="A0A6L5Z830"/>
<dbReference type="EMBL" id="WIND01000050">
    <property type="protein sequence ID" value="MSU92165.1"/>
    <property type="molecule type" value="Genomic_DNA"/>
</dbReference>
<keyword evidence="1" id="KW-0472">Membrane</keyword>
<keyword evidence="1" id="KW-1133">Transmembrane helix</keyword>
<gene>
    <name evidence="2" type="ORF">GE300_21765</name>
</gene>
<feature type="transmembrane region" description="Helical" evidence="1">
    <location>
        <begin position="49"/>
        <end position="70"/>
    </location>
</feature>
<keyword evidence="3" id="KW-1185">Reference proteome</keyword>
<feature type="transmembrane region" description="Helical" evidence="1">
    <location>
        <begin position="77"/>
        <end position="110"/>
    </location>
</feature>
<feature type="transmembrane region" description="Helical" evidence="1">
    <location>
        <begin position="7"/>
        <end position="29"/>
    </location>
</feature>
<reference evidence="2 3" key="1">
    <citation type="submission" date="2019-10" db="EMBL/GenBank/DDBJ databases">
        <title>Cognatihalovulum marinum gen. nov. sp. nov., a new member of the family Rhodobacteraceae isolated from deep seawater of the Northwest Indian Ocean.</title>
        <authorList>
            <person name="Ruan C."/>
            <person name="Wang J."/>
            <person name="Zheng X."/>
            <person name="Song L."/>
            <person name="Zhu Y."/>
            <person name="Huang Y."/>
            <person name="Lu Z."/>
            <person name="Du W."/>
            <person name="Huang L."/>
            <person name="Dai X."/>
        </authorList>
    </citation>
    <scope>NUCLEOTIDE SEQUENCE [LARGE SCALE GENOMIC DNA]</scope>
    <source>
        <strain evidence="2 3">2CG4</strain>
    </source>
</reference>
<name>A0A6L5Z830_9RHOB</name>
<protein>
    <recommendedName>
        <fullName evidence="4">DUF4064 domain-containing protein</fullName>
    </recommendedName>
</protein>
<accession>A0A6L5Z830</accession>
<comment type="caution">
    <text evidence="2">The sequence shown here is derived from an EMBL/GenBank/DDBJ whole genome shotgun (WGS) entry which is preliminary data.</text>
</comment>
<sequence length="126" mass="12836">MKQAAVILGIIGGILGLIVGISVAGWIAFTGWVESEGAEFAVRPENAETLRVMGVIAPLLAISGGAMAVLRPFMGAVLLLGAAAAMYWAFGVGFFTLFPIAMCGLAGLFALGGAGTREPGTIPKNR</sequence>
<proteinExistence type="predicted"/>
<dbReference type="Proteomes" id="UP000474957">
    <property type="component" value="Unassembled WGS sequence"/>
</dbReference>
<evidence type="ECO:0000256" key="1">
    <source>
        <dbReference type="SAM" id="Phobius"/>
    </source>
</evidence>
<keyword evidence="1" id="KW-0812">Transmembrane</keyword>
<dbReference type="RefSeq" id="WP_154449677.1">
    <property type="nucleotide sequence ID" value="NZ_WIND01000050.1"/>
</dbReference>
<organism evidence="2 3">
    <name type="scientific">Halovulum marinum</name>
    <dbReference type="NCBI Taxonomy" id="2662447"/>
    <lineage>
        <taxon>Bacteria</taxon>
        <taxon>Pseudomonadati</taxon>
        <taxon>Pseudomonadota</taxon>
        <taxon>Alphaproteobacteria</taxon>
        <taxon>Rhodobacterales</taxon>
        <taxon>Paracoccaceae</taxon>
        <taxon>Halovulum</taxon>
    </lineage>
</organism>
<evidence type="ECO:0000313" key="3">
    <source>
        <dbReference type="Proteomes" id="UP000474957"/>
    </source>
</evidence>
<evidence type="ECO:0008006" key="4">
    <source>
        <dbReference type="Google" id="ProtNLM"/>
    </source>
</evidence>